<keyword evidence="8 10" id="KW-0811">Translocation</keyword>
<dbReference type="RefSeq" id="WP_014660588.1">
    <property type="nucleotide sequence ID" value="NC_017737.1"/>
</dbReference>
<evidence type="ECO:0000256" key="11">
    <source>
        <dbReference type="SAM" id="MobiDB-lite"/>
    </source>
</evidence>
<feature type="compositionally biased region" description="Basic and acidic residues" evidence="11">
    <location>
        <begin position="118"/>
        <end position="133"/>
    </location>
</feature>
<evidence type="ECO:0000313" key="12">
    <source>
        <dbReference type="EMBL" id="AFI03716.1"/>
    </source>
</evidence>
<dbReference type="PANTHER" id="PTHR34182">
    <property type="entry name" value="PROTEIN-EXPORT MEMBRANE PROTEIN SECG"/>
    <property type="match status" value="1"/>
</dbReference>
<reference evidence="13" key="1">
    <citation type="submission" date="2012-04" db="EMBL/GenBank/DDBJ databases">
        <title>Complete genome sequence of Helicobacter cetorum strain MIT 00-7128.</title>
        <authorList>
            <person name="Kersulyte D."/>
            <person name="Berg D.E."/>
        </authorList>
    </citation>
    <scope>NUCLEOTIDE SEQUENCE [LARGE SCALE GENOMIC DNA]</scope>
    <source>
        <strain evidence="13">MIT 00-7128</strain>
    </source>
</reference>
<name>I0EL97_HELC0</name>
<evidence type="ECO:0000256" key="3">
    <source>
        <dbReference type="ARBA" id="ARBA00022448"/>
    </source>
</evidence>
<keyword evidence="4 10" id="KW-1003">Cell membrane</keyword>
<keyword evidence="13" id="KW-1185">Reference proteome</keyword>
<proteinExistence type="inferred from homology"/>
<protein>
    <recommendedName>
        <fullName evidence="10">Protein-export membrane protein SecG</fullName>
    </recommendedName>
</protein>
<dbReference type="GO" id="GO:0009306">
    <property type="term" value="P:protein secretion"/>
    <property type="evidence" value="ECO:0007669"/>
    <property type="project" value="UniProtKB-UniRule"/>
</dbReference>
<evidence type="ECO:0000256" key="1">
    <source>
        <dbReference type="ARBA" id="ARBA00004651"/>
    </source>
</evidence>
<dbReference type="InterPro" id="IPR004692">
    <property type="entry name" value="SecG"/>
</dbReference>
<dbReference type="HOGENOM" id="CLU_1353091_0_0_7"/>
<evidence type="ECO:0000256" key="10">
    <source>
        <dbReference type="RuleBase" id="RU365087"/>
    </source>
</evidence>
<feature type="compositionally biased region" description="Basic and acidic residues" evidence="11">
    <location>
        <begin position="177"/>
        <end position="200"/>
    </location>
</feature>
<keyword evidence="3 10" id="KW-0813">Transport</keyword>
<dbReference type="GO" id="GO:0065002">
    <property type="term" value="P:intracellular protein transmembrane transport"/>
    <property type="evidence" value="ECO:0007669"/>
    <property type="project" value="TreeGrafter"/>
</dbReference>
<evidence type="ECO:0000256" key="4">
    <source>
        <dbReference type="ARBA" id="ARBA00022475"/>
    </source>
</evidence>
<accession>I0EL97</accession>
<dbReference type="GO" id="GO:0005886">
    <property type="term" value="C:plasma membrane"/>
    <property type="evidence" value="ECO:0007669"/>
    <property type="project" value="UniProtKB-SubCell"/>
</dbReference>
<feature type="compositionally biased region" description="Low complexity" evidence="11">
    <location>
        <begin position="106"/>
        <end position="117"/>
    </location>
</feature>
<dbReference type="Proteomes" id="UP000005010">
    <property type="component" value="Chromosome"/>
</dbReference>
<evidence type="ECO:0000256" key="9">
    <source>
        <dbReference type="ARBA" id="ARBA00023136"/>
    </source>
</evidence>
<comment type="function">
    <text evidence="10">Involved in protein export. Participates in an early event of protein translocation.</text>
</comment>
<comment type="caution">
    <text evidence="10">Lacks conserved residue(s) required for the propagation of feature annotation.</text>
</comment>
<keyword evidence="9 10" id="KW-0472">Membrane</keyword>
<dbReference type="NCBIfam" id="TIGR00810">
    <property type="entry name" value="secG"/>
    <property type="match status" value="1"/>
</dbReference>
<dbReference type="GO" id="GO:0043952">
    <property type="term" value="P:protein transport by the Sec complex"/>
    <property type="evidence" value="ECO:0007669"/>
    <property type="project" value="TreeGrafter"/>
</dbReference>
<evidence type="ECO:0000256" key="8">
    <source>
        <dbReference type="ARBA" id="ARBA00023010"/>
    </source>
</evidence>
<comment type="subcellular location">
    <subcellularLocation>
        <location evidence="1 10">Cell membrane</location>
        <topology evidence="1 10">Multi-pass membrane protein</topology>
    </subcellularLocation>
</comment>
<evidence type="ECO:0000256" key="6">
    <source>
        <dbReference type="ARBA" id="ARBA00022927"/>
    </source>
</evidence>
<dbReference type="PRINTS" id="PR01651">
    <property type="entry name" value="SECGEXPORT"/>
</dbReference>
<dbReference type="GO" id="GO:0015450">
    <property type="term" value="F:protein-transporting ATPase activity"/>
    <property type="evidence" value="ECO:0007669"/>
    <property type="project" value="UniProtKB-UniRule"/>
</dbReference>
<dbReference type="eggNOG" id="COG1314">
    <property type="taxonomic scope" value="Bacteria"/>
</dbReference>
<dbReference type="AlphaFoldDB" id="I0EL97"/>
<keyword evidence="7 10" id="KW-1133">Transmembrane helix</keyword>
<feature type="compositionally biased region" description="Low complexity" evidence="11">
    <location>
        <begin position="150"/>
        <end position="166"/>
    </location>
</feature>
<keyword evidence="5 10" id="KW-0812">Transmembrane</keyword>
<dbReference type="STRING" id="182217.HCW_02155"/>
<sequence>MTSALFWLQIILAVLIVIVVLLQKSSSIGLGAYSGSNDSLFGAKGPASFMAKLTMFLGLIFVINTIALGYLYNKDYNKSILDDTKNKKELSPLIPSSGAQKLLETPSSNLLNPLAPLEKPKTIEPKAPEKESLKPATNNQENPNKPKPSAQNKPTTNAKTNANTHTKAQHNKTHTTKNAEKTPKKPTKEQPHKKQTKEEK</sequence>
<evidence type="ECO:0000256" key="2">
    <source>
        <dbReference type="ARBA" id="ARBA00008445"/>
    </source>
</evidence>
<evidence type="ECO:0000313" key="13">
    <source>
        <dbReference type="Proteomes" id="UP000005010"/>
    </source>
</evidence>
<gene>
    <name evidence="12" type="primary">secG</name>
    <name evidence="12" type="ordered locus">HCW_02155</name>
</gene>
<feature type="region of interest" description="Disordered" evidence="11">
    <location>
        <begin position="99"/>
        <end position="200"/>
    </location>
</feature>
<dbReference type="Pfam" id="PF03840">
    <property type="entry name" value="SecG"/>
    <property type="match status" value="1"/>
</dbReference>
<dbReference type="PANTHER" id="PTHR34182:SF1">
    <property type="entry name" value="PROTEIN-EXPORT MEMBRANE PROTEIN SECG"/>
    <property type="match status" value="1"/>
</dbReference>
<comment type="similarity">
    <text evidence="2 10">Belongs to the SecG family.</text>
</comment>
<feature type="transmembrane region" description="Helical" evidence="10">
    <location>
        <begin position="51"/>
        <end position="72"/>
    </location>
</feature>
<evidence type="ECO:0000256" key="5">
    <source>
        <dbReference type="ARBA" id="ARBA00022692"/>
    </source>
</evidence>
<dbReference type="PATRIC" id="fig|182217.3.peg.447"/>
<organism evidence="12 13">
    <name type="scientific">Helicobacter cetorum (strain ATCC BAA-429 / MIT 00-7128)</name>
    <dbReference type="NCBI Taxonomy" id="182217"/>
    <lineage>
        <taxon>Bacteria</taxon>
        <taxon>Pseudomonadati</taxon>
        <taxon>Campylobacterota</taxon>
        <taxon>Epsilonproteobacteria</taxon>
        <taxon>Campylobacterales</taxon>
        <taxon>Helicobacteraceae</taxon>
        <taxon>Helicobacter</taxon>
    </lineage>
</organism>
<keyword evidence="6 10" id="KW-0653">Protein transport</keyword>
<dbReference type="EMBL" id="CP003479">
    <property type="protein sequence ID" value="AFI03716.1"/>
    <property type="molecule type" value="Genomic_DNA"/>
</dbReference>
<dbReference type="KEGG" id="hce:HCW_02155"/>
<evidence type="ECO:0000256" key="7">
    <source>
        <dbReference type="ARBA" id="ARBA00022989"/>
    </source>
</evidence>